<reference evidence="2" key="1">
    <citation type="submission" date="2021-06" db="EMBL/GenBank/DDBJ databases">
        <authorList>
            <person name="Hodson N. C."/>
            <person name="Mongue J. A."/>
            <person name="Jaron S. K."/>
        </authorList>
    </citation>
    <scope>NUCLEOTIDE SEQUENCE</scope>
</reference>
<feature type="region of interest" description="Disordered" evidence="1">
    <location>
        <begin position="1"/>
        <end position="27"/>
    </location>
</feature>
<proteinExistence type="predicted"/>
<dbReference type="AlphaFoldDB" id="A0A8J2KBH0"/>
<sequence>MLRTLLSGEEEEESSQEQQLFVPTTRHNRQVKSSHRDSVCSDQGTYARIGKVLTIIGTLHLFLALSYVLRGTSDSLVTL</sequence>
<evidence type="ECO:0000313" key="2">
    <source>
        <dbReference type="EMBL" id="CAG7723985.1"/>
    </source>
</evidence>
<keyword evidence="3" id="KW-1185">Reference proteome</keyword>
<name>A0A8J2KBH0_9HEXA</name>
<protein>
    <submittedName>
        <fullName evidence="2">Uncharacterized protein</fullName>
    </submittedName>
</protein>
<evidence type="ECO:0000256" key="1">
    <source>
        <dbReference type="SAM" id="MobiDB-lite"/>
    </source>
</evidence>
<organism evidence="2 3">
    <name type="scientific">Allacma fusca</name>
    <dbReference type="NCBI Taxonomy" id="39272"/>
    <lineage>
        <taxon>Eukaryota</taxon>
        <taxon>Metazoa</taxon>
        <taxon>Ecdysozoa</taxon>
        <taxon>Arthropoda</taxon>
        <taxon>Hexapoda</taxon>
        <taxon>Collembola</taxon>
        <taxon>Symphypleona</taxon>
        <taxon>Sminthuridae</taxon>
        <taxon>Allacma</taxon>
    </lineage>
</organism>
<accession>A0A8J2KBH0</accession>
<gene>
    <name evidence="2" type="ORF">AFUS01_LOCUS13035</name>
</gene>
<dbReference type="Proteomes" id="UP000708208">
    <property type="component" value="Unassembled WGS sequence"/>
</dbReference>
<comment type="caution">
    <text evidence="2">The sequence shown here is derived from an EMBL/GenBank/DDBJ whole genome shotgun (WGS) entry which is preliminary data.</text>
</comment>
<dbReference type="EMBL" id="CAJVCH010104488">
    <property type="protein sequence ID" value="CAG7723985.1"/>
    <property type="molecule type" value="Genomic_DNA"/>
</dbReference>
<evidence type="ECO:0000313" key="3">
    <source>
        <dbReference type="Proteomes" id="UP000708208"/>
    </source>
</evidence>